<dbReference type="NCBIfam" id="TIGR02937">
    <property type="entry name" value="sigma70-ECF"/>
    <property type="match status" value="1"/>
</dbReference>
<evidence type="ECO:0000256" key="2">
    <source>
        <dbReference type="ARBA" id="ARBA00023082"/>
    </source>
</evidence>
<sequence>MYYKSDSYLQDLELIRKINSRDECAVRELFVKYKPLVNKLWKTYYLHNVDIDDWFQEATLVMLNSVQKYDCEKMINFGVFFKIGLKNKCFDMIRKSNAQKRVPISMQTSFNSDEQFLSDTIADSLAVCPEERLILQEKFIRLISVCSEFEKNILIALFNRKRFSEIALEQHCDESKVNNAFERCRVKFNKLTF</sequence>
<reference evidence="6 7" key="1">
    <citation type="submission" date="2021-11" db="EMBL/GenBank/DDBJ databases">
        <title>Comparative genomics of bee honey and flower isolates.</title>
        <authorList>
            <person name="Bechtner J.D."/>
            <person name="Gallus M.K."/>
            <person name="Ehrmann M."/>
        </authorList>
    </citation>
    <scope>NUCLEOTIDE SEQUENCE [LARGE SCALE GENOMIC DNA]</scope>
    <source>
        <strain evidence="6 7">M161</strain>
    </source>
</reference>
<evidence type="ECO:0000313" key="7">
    <source>
        <dbReference type="Proteomes" id="UP001522905"/>
    </source>
</evidence>
<dbReference type="Gene3D" id="1.10.1740.10">
    <property type="match status" value="1"/>
</dbReference>
<name>A0ABT0I2T9_9LACO</name>
<feature type="domain" description="RNA polymerase sigma-70 region 2" evidence="5">
    <location>
        <begin position="29"/>
        <end position="97"/>
    </location>
</feature>
<dbReference type="Pfam" id="PF04542">
    <property type="entry name" value="Sigma70_r2"/>
    <property type="match status" value="1"/>
</dbReference>
<proteinExistence type="predicted"/>
<keyword evidence="3" id="KW-0238">DNA-binding</keyword>
<dbReference type="InterPro" id="IPR007627">
    <property type="entry name" value="RNA_pol_sigma70_r2"/>
</dbReference>
<dbReference type="RefSeq" id="WP_248601833.1">
    <property type="nucleotide sequence ID" value="NZ_JAJIAO010000006.1"/>
</dbReference>
<keyword evidence="2" id="KW-0731">Sigma factor</keyword>
<protein>
    <submittedName>
        <fullName evidence="6">Sigma-70 family RNA polymerase sigma factor</fullName>
    </submittedName>
</protein>
<dbReference type="Proteomes" id="UP001522905">
    <property type="component" value="Unassembled WGS sequence"/>
</dbReference>
<evidence type="ECO:0000256" key="4">
    <source>
        <dbReference type="ARBA" id="ARBA00023163"/>
    </source>
</evidence>
<evidence type="ECO:0000313" key="6">
    <source>
        <dbReference type="EMBL" id="MCK8625016.1"/>
    </source>
</evidence>
<evidence type="ECO:0000259" key="5">
    <source>
        <dbReference type="Pfam" id="PF04542"/>
    </source>
</evidence>
<keyword evidence="1" id="KW-0805">Transcription regulation</keyword>
<gene>
    <name evidence="6" type="ORF">LNP07_05750</name>
</gene>
<dbReference type="EMBL" id="JAJIAO010000006">
    <property type="protein sequence ID" value="MCK8625016.1"/>
    <property type="molecule type" value="Genomic_DNA"/>
</dbReference>
<accession>A0ABT0I2T9</accession>
<dbReference type="PANTHER" id="PTHR30385">
    <property type="entry name" value="SIGMA FACTOR F FLAGELLAR"/>
    <property type="match status" value="1"/>
</dbReference>
<keyword evidence="4" id="KW-0804">Transcription</keyword>
<dbReference type="InterPro" id="IPR014284">
    <property type="entry name" value="RNA_pol_sigma-70_dom"/>
</dbReference>
<dbReference type="InterPro" id="IPR013325">
    <property type="entry name" value="RNA_pol_sigma_r2"/>
</dbReference>
<organism evidence="6 7">
    <name type="scientific">Apilactobacillus xinyiensis</name>
    <dbReference type="NCBI Taxonomy" id="2841032"/>
    <lineage>
        <taxon>Bacteria</taxon>
        <taxon>Bacillati</taxon>
        <taxon>Bacillota</taxon>
        <taxon>Bacilli</taxon>
        <taxon>Lactobacillales</taxon>
        <taxon>Lactobacillaceae</taxon>
        <taxon>Apilactobacillus</taxon>
    </lineage>
</organism>
<dbReference type="SUPFAM" id="SSF88946">
    <property type="entry name" value="Sigma2 domain of RNA polymerase sigma factors"/>
    <property type="match status" value="1"/>
</dbReference>
<evidence type="ECO:0000256" key="1">
    <source>
        <dbReference type="ARBA" id="ARBA00023015"/>
    </source>
</evidence>
<evidence type="ECO:0000256" key="3">
    <source>
        <dbReference type="ARBA" id="ARBA00023125"/>
    </source>
</evidence>
<comment type="caution">
    <text evidence="6">The sequence shown here is derived from an EMBL/GenBank/DDBJ whole genome shotgun (WGS) entry which is preliminary data.</text>
</comment>
<keyword evidence="7" id="KW-1185">Reference proteome</keyword>